<dbReference type="Proteomes" id="UP000664534">
    <property type="component" value="Unassembled WGS sequence"/>
</dbReference>
<organism evidence="11 12">
    <name type="scientific">Imshaugia aleurites</name>
    <dbReference type="NCBI Taxonomy" id="172621"/>
    <lineage>
        <taxon>Eukaryota</taxon>
        <taxon>Fungi</taxon>
        <taxon>Dikarya</taxon>
        <taxon>Ascomycota</taxon>
        <taxon>Pezizomycotina</taxon>
        <taxon>Lecanoromycetes</taxon>
        <taxon>OSLEUM clade</taxon>
        <taxon>Lecanoromycetidae</taxon>
        <taxon>Lecanorales</taxon>
        <taxon>Lecanorineae</taxon>
        <taxon>Parmeliaceae</taxon>
        <taxon>Imshaugia</taxon>
    </lineage>
</organism>
<dbReference type="PANTHER" id="PTHR11815">
    <property type="entry name" value="SUCCINYL-COA SYNTHETASE BETA CHAIN"/>
    <property type="match status" value="1"/>
</dbReference>
<keyword evidence="4" id="KW-0479">Metal-binding</keyword>
<dbReference type="GO" id="GO:0005524">
    <property type="term" value="F:ATP binding"/>
    <property type="evidence" value="ECO:0007669"/>
    <property type="project" value="UniProtKB-UniRule"/>
</dbReference>
<dbReference type="Gene3D" id="3.30.470.20">
    <property type="entry name" value="ATP-grasp fold, B domain"/>
    <property type="match status" value="1"/>
</dbReference>
<keyword evidence="12" id="KW-1185">Reference proteome</keyword>
<dbReference type="InterPro" id="IPR016102">
    <property type="entry name" value="Succinyl-CoA_synth-like"/>
</dbReference>
<keyword evidence="2" id="KW-0816">Tricarboxylic acid cycle</keyword>
<dbReference type="GO" id="GO:0006099">
    <property type="term" value="P:tricarboxylic acid cycle"/>
    <property type="evidence" value="ECO:0007669"/>
    <property type="project" value="UniProtKB-UniPathway"/>
</dbReference>
<dbReference type="InterPro" id="IPR011761">
    <property type="entry name" value="ATP-grasp"/>
</dbReference>
<dbReference type="InterPro" id="IPR005809">
    <property type="entry name" value="Succ_CoA_ligase-like_bsu"/>
</dbReference>
<evidence type="ECO:0000256" key="5">
    <source>
        <dbReference type="ARBA" id="ARBA00022741"/>
    </source>
</evidence>
<sequence length="375" mass="40866">MAMARPSLLHHFKSLNKISFAQRRCLSIHEYQAQHLLAQYEVPVPRGSLATTAAEAANLIDDFGGQGVIKSQILAGGRGKGSFGNGFKGGVRVVSSVDEGRKISAKMLGQRLCTNQTPPEGLPVDKVYVVEQLSIGHEYYLAITTDRANASPVLVMSQGGGTGIEELAAKDPGAVVKVPLKYTQGVTAEIISLICERFALQAERVELTALLQRLFAFFKERDATLVEINPLIRESKTGRFICADSKVSIDNAASKRQSEIFGLRDRSQEMPVELEAEKHGLVYIQLEGNIGCLVNGAGLAMATNDAVAHYGGRCANFLDGGGQATKETMVKAFELILSDKRVHTILVNIYGGKSGKWIDRLRDVLMLSFYRYHPL</sequence>
<dbReference type="InterPro" id="IPR013650">
    <property type="entry name" value="ATP-grasp_succ-CoA_synth-type"/>
</dbReference>
<dbReference type="PROSITE" id="PS50975">
    <property type="entry name" value="ATP_GRASP"/>
    <property type="match status" value="1"/>
</dbReference>
<dbReference type="PANTHER" id="PTHR11815:SF1">
    <property type="entry name" value="SUCCINATE--COA LIGASE [ADP-FORMING] SUBUNIT BETA, MITOCHONDRIAL"/>
    <property type="match status" value="1"/>
</dbReference>
<evidence type="ECO:0000256" key="4">
    <source>
        <dbReference type="ARBA" id="ARBA00022723"/>
    </source>
</evidence>
<reference evidence="11" key="1">
    <citation type="submission" date="2021-03" db="EMBL/GenBank/DDBJ databases">
        <authorList>
            <person name="Tagirdzhanova G."/>
        </authorList>
    </citation>
    <scope>NUCLEOTIDE SEQUENCE</scope>
</reference>
<keyword evidence="3" id="KW-0436">Ligase</keyword>
<dbReference type="GO" id="GO:0046872">
    <property type="term" value="F:metal ion binding"/>
    <property type="evidence" value="ECO:0007669"/>
    <property type="project" value="UniProtKB-KW"/>
</dbReference>
<proteinExistence type="predicted"/>
<evidence type="ECO:0000256" key="3">
    <source>
        <dbReference type="ARBA" id="ARBA00022598"/>
    </source>
</evidence>
<name>A0A8H3F1Y1_9LECA</name>
<evidence type="ECO:0000259" key="10">
    <source>
        <dbReference type="PROSITE" id="PS50975"/>
    </source>
</evidence>
<dbReference type="GO" id="GO:0005739">
    <property type="term" value="C:mitochondrion"/>
    <property type="evidence" value="ECO:0007669"/>
    <property type="project" value="TreeGrafter"/>
</dbReference>
<dbReference type="SUPFAM" id="SSF52210">
    <property type="entry name" value="Succinyl-CoA synthetase domains"/>
    <property type="match status" value="1"/>
</dbReference>
<evidence type="ECO:0000313" key="11">
    <source>
        <dbReference type="EMBL" id="CAF9915539.1"/>
    </source>
</evidence>
<dbReference type="InterPro" id="IPR013815">
    <property type="entry name" value="ATP_grasp_subdomain_1"/>
</dbReference>
<dbReference type="GO" id="GO:0004775">
    <property type="term" value="F:succinate-CoA ligase (ADP-forming) activity"/>
    <property type="evidence" value="ECO:0007669"/>
    <property type="project" value="TreeGrafter"/>
</dbReference>
<evidence type="ECO:0000256" key="6">
    <source>
        <dbReference type="ARBA" id="ARBA00022840"/>
    </source>
</evidence>
<comment type="pathway">
    <text evidence="1">Carbohydrate metabolism; tricarboxylic acid cycle; succinate from succinyl-CoA (ligase route): step 1/1.</text>
</comment>
<dbReference type="Gene3D" id="3.40.50.261">
    <property type="entry name" value="Succinyl-CoA synthetase domains"/>
    <property type="match status" value="1"/>
</dbReference>
<evidence type="ECO:0000256" key="2">
    <source>
        <dbReference type="ARBA" id="ARBA00022532"/>
    </source>
</evidence>
<evidence type="ECO:0000256" key="1">
    <source>
        <dbReference type="ARBA" id="ARBA00005064"/>
    </source>
</evidence>
<keyword evidence="6 9" id="KW-0067">ATP-binding</keyword>
<protein>
    <recommendedName>
        <fullName evidence="10">ATP-grasp domain-containing protein</fullName>
    </recommendedName>
</protein>
<comment type="caution">
    <text evidence="11">The sequence shown here is derived from an EMBL/GenBank/DDBJ whole genome shotgun (WGS) entry which is preliminary data.</text>
</comment>
<evidence type="ECO:0000256" key="9">
    <source>
        <dbReference type="PROSITE-ProRule" id="PRU00409"/>
    </source>
</evidence>
<gene>
    <name evidence="11" type="ORF">IMSHALPRED_002635</name>
</gene>
<dbReference type="Pfam" id="PF00549">
    <property type="entry name" value="Ligase_CoA"/>
    <property type="match status" value="1"/>
</dbReference>
<dbReference type="InterPro" id="IPR017866">
    <property type="entry name" value="Succ-CoA_synthase_bsu_CS"/>
</dbReference>
<dbReference type="PIRSF" id="PIRSF001554">
    <property type="entry name" value="SucCS_beta"/>
    <property type="match status" value="1"/>
</dbReference>
<dbReference type="PROSITE" id="PS01217">
    <property type="entry name" value="SUCCINYL_COA_LIG_3"/>
    <property type="match status" value="1"/>
</dbReference>
<keyword evidence="5 9" id="KW-0547">Nucleotide-binding</keyword>
<evidence type="ECO:0000256" key="8">
    <source>
        <dbReference type="ARBA" id="ARBA00022946"/>
    </source>
</evidence>
<dbReference type="GO" id="GO:0006104">
    <property type="term" value="P:succinyl-CoA metabolic process"/>
    <property type="evidence" value="ECO:0007669"/>
    <property type="project" value="TreeGrafter"/>
</dbReference>
<dbReference type="SUPFAM" id="SSF56059">
    <property type="entry name" value="Glutathione synthetase ATP-binding domain-like"/>
    <property type="match status" value="1"/>
</dbReference>
<dbReference type="UniPathway" id="UPA00223">
    <property type="reaction ID" value="UER00999"/>
</dbReference>
<feature type="domain" description="ATP-grasp" evidence="10">
    <location>
        <begin position="34"/>
        <end position="258"/>
    </location>
</feature>
<keyword evidence="7" id="KW-0460">Magnesium</keyword>
<dbReference type="Pfam" id="PF08442">
    <property type="entry name" value="ATP-grasp_2"/>
    <property type="match status" value="1"/>
</dbReference>
<dbReference type="InterPro" id="IPR005811">
    <property type="entry name" value="SUCC_ACL_C"/>
</dbReference>
<dbReference type="OrthoDB" id="1664372at2759"/>
<evidence type="ECO:0000256" key="7">
    <source>
        <dbReference type="ARBA" id="ARBA00022842"/>
    </source>
</evidence>
<keyword evidence="8" id="KW-0809">Transit peptide</keyword>
<dbReference type="AlphaFoldDB" id="A0A8H3F1Y1"/>
<accession>A0A8H3F1Y1</accession>
<dbReference type="EMBL" id="CAJPDT010000015">
    <property type="protein sequence ID" value="CAF9915539.1"/>
    <property type="molecule type" value="Genomic_DNA"/>
</dbReference>
<dbReference type="GO" id="GO:0042709">
    <property type="term" value="C:succinate-CoA ligase complex"/>
    <property type="evidence" value="ECO:0007669"/>
    <property type="project" value="TreeGrafter"/>
</dbReference>
<evidence type="ECO:0000313" key="12">
    <source>
        <dbReference type="Proteomes" id="UP000664534"/>
    </source>
</evidence>
<dbReference type="Gene3D" id="3.30.1490.20">
    <property type="entry name" value="ATP-grasp fold, A domain"/>
    <property type="match status" value="1"/>
</dbReference>